<reference evidence="3 4" key="1">
    <citation type="submission" date="2010-02" db="EMBL/GenBank/DDBJ databases">
        <authorList>
            <person name="Weinstock G."/>
            <person name="Sodergren E."/>
            <person name="Clifton S."/>
            <person name="Fulton L."/>
            <person name="Fulton B."/>
            <person name="Courtney L."/>
            <person name="Fronick C."/>
            <person name="Harrison M."/>
            <person name="Strong C."/>
            <person name="Farmer C."/>
            <person name="Delahaunty K."/>
            <person name="Markovic C."/>
            <person name="Hall O."/>
            <person name="Minx P."/>
            <person name="Tomlinson C."/>
            <person name="Mitreva M."/>
            <person name="Nelson J."/>
            <person name="Hou S."/>
            <person name="Wollam A."/>
            <person name="Pepin K.H."/>
            <person name="Johnson M."/>
            <person name="Bhonagiri V."/>
            <person name="Zhang X."/>
            <person name="Suruliraj S."/>
            <person name="Warren W."/>
            <person name="Chinwalla A."/>
            <person name="Mardis E.R."/>
            <person name="Wilson R.K."/>
        </authorList>
    </citation>
    <scope>NUCLEOTIDE SEQUENCE [LARGE SCALE GENOMIC DNA]</scope>
    <source>
        <strain evidence="3 4">DSM 2876</strain>
    </source>
</reference>
<dbReference type="Proteomes" id="UP000006238">
    <property type="component" value="Unassembled WGS sequence"/>
</dbReference>
<sequence length="443" mass="48371">MKSVKEFKFKDLILHNFALKILAVVLAVIIWVAIVNIDNPSRTTMISGIQVVFLNEDTLGQKGYTYSVQSGSVISISVKAPQSIAESLEASDFYAYADFSELSPESDKAKIYVRCEKSEVVNQIDIVSIRNEYVSLSIDNKLSKDITIESSYTGEPADGYVVGECYVAPDTVTVSGAESVVNRIKTARVTYDVSNLKQSISEDAKIVFYDENGMEVKSDLLTLNRTTGRINIDIIPTKWVDVNYAVNGEPADGYVVSESKGSLDKVQVAAAKDVLDGITSIDIPADVLSTEGISENTTLTVPLGVYLPSGCRIVSSESTLKVDITVLRKAEIDYLYSDISLTDTNSNYEYKIVSDSDNFKITITGDKDVVDTIRSGSLGITASMAGRKPGKYTIRLNIKKSTDYNIEGNYDITVEVTEKTEQPTTPSGNISESTHDSSNDNNN</sequence>
<comment type="caution">
    <text evidence="3">The sequence shown here is derived from an EMBL/GenBank/DDBJ whole genome shotgun (WGS) entry which is preliminary data.</text>
</comment>
<dbReference type="HOGENOM" id="CLU_039811_4_0_9"/>
<protein>
    <submittedName>
        <fullName evidence="3">YbbR-like protein</fullName>
    </submittedName>
</protein>
<proteinExistence type="predicted"/>
<dbReference type="EMBL" id="ABWN01000035">
    <property type="protein sequence ID" value="EFF67831.1"/>
    <property type="molecule type" value="Genomic_DNA"/>
</dbReference>
<evidence type="ECO:0000313" key="3">
    <source>
        <dbReference type="EMBL" id="EFF67831.1"/>
    </source>
</evidence>
<dbReference type="STRING" id="45851.BHV86_08080"/>
<dbReference type="PANTHER" id="PTHR37804:SF1">
    <property type="entry name" value="CDAA REGULATORY PROTEIN CDAR"/>
    <property type="match status" value="1"/>
</dbReference>
<dbReference type="GeneID" id="98917818"/>
<dbReference type="eggNOG" id="COG4856">
    <property type="taxonomic scope" value="Bacteria"/>
</dbReference>
<feature type="compositionally biased region" description="Polar residues" evidence="1">
    <location>
        <begin position="422"/>
        <end position="432"/>
    </location>
</feature>
<dbReference type="Gene3D" id="2.170.120.40">
    <property type="entry name" value="YbbR-like domain"/>
    <property type="match status" value="2"/>
</dbReference>
<dbReference type="RefSeq" id="WP_005604007.1">
    <property type="nucleotide sequence ID" value="NZ_GG663524.1"/>
</dbReference>
<accession>D4S1T3</accession>
<gene>
    <name evidence="3" type="ORF">BUTYVIB_02055</name>
</gene>
<evidence type="ECO:0000313" key="4">
    <source>
        <dbReference type="Proteomes" id="UP000006238"/>
    </source>
</evidence>
<dbReference type="Pfam" id="PF07949">
    <property type="entry name" value="YbbR"/>
    <property type="match status" value="2"/>
</dbReference>
<evidence type="ECO:0000256" key="1">
    <source>
        <dbReference type="SAM" id="MobiDB-lite"/>
    </source>
</evidence>
<dbReference type="InterPro" id="IPR012505">
    <property type="entry name" value="YbbR"/>
</dbReference>
<feature type="compositionally biased region" description="Basic and acidic residues" evidence="1">
    <location>
        <begin position="433"/>
        <end position="443"/>
    </location>
</feature>
<keyword evidence="2" id="KW-0812">Transmembrane</keyword>
<keyword evidence="2" id="KW-1133">Transmembrane helix</keyword>
<evidence type="ECO:0000256" key="2">
    <source>
        <dbReference type="SAM" id="Phobius"/>
    </source>
</evidence>
<dbReference type="InterPro" id="IPR053154">
    <property type="entry name" value="c-di-AMP_regulator"/>
</dbReference>
<keyword evidence="2" id="KW-0472">Membrane</keyword>
<keyword evidence="4" id="KW-1185">Reference proteome</keyword>
<dbReference type="Gene3D" id="2.170.120.30">
    <property type="match status" value="2"/>
</dbReference>
<organism evidence="3 4">
    <name type="scientific">Eshraghiella crossota DSM 2876</name>
    <dbReference type="NCBI Taxonomy" id="511680"/>
    <lineage>
        <taxon>Bacteria</taxon>
        <taxon>Bacillati</taxon>
        <taxon>Bacillota</taxon>
        <taxon>Clostridia</taxon>
        <taxon>Lachnospirales</taxon>
        <taxon>Lachnospiraceae</taxon>
        <taxon>Eshraghiella</taxon>
    </lineage>
</organism>
<name>D4S1T3_9FIRM</name>
<dbReference type="AlphaFoldDB" id="D4S1T3"/>
<feature type="transmembrane region" description="Helical" evidence="2">
    <location>
        <begin position="12"/>
        <end position="34"/>
    </location>
</feature>
<dbReference type="PANTHER" id="PTHR37804">
    <property type="entry name" value="CDAA REGULATORY PROTEIN CDAR"/>
    <property type="match status" value="1"/>
</dbReference>
<feature type="region of interest" description="Disordered" evidence="1">
    <location>
        <begin position="416"/>
        <end position="443"/>
    </location>
</feature>